<dbReference type="Gene3D" id="2.40.10.120">
    <property type="match status" value="1"/>
</dbReference>
<protein>
    <recommendedName>
        <fullName evidence="4">peptidase Do</fullName>
        <ecNumber evidence="4">3.4.21.107</ecNumber>
    </recommendedName>
    <alternativeName>
        <fullName evidence="11">Protease Do</fullName>
    </alternativeName>
</protein>
<evidence type="ECO:0000313" key="16">
    <source>
        <dbReference type="EMBL" id="TVO38595.1"/>
    </source>
</evidence>
<feature type="domain" description="PDZ" evidence="15">
    <location>
        <begin position="260"/>
        <end position="351"/>
    </location>
</feature>
<evidence type="ECO:0000256" key="6">
    <source>
        <dbReference type="ARBA" id="ARBA00022729"/>
    </source>
</evidence>
<dbReference type="Gene3D" id="2.30.42.10">
    <property type="match status" value="2"/>
</dbReference>
<evidence type="ECO:0000256" key="12">
    <source>
        <dbReference type="PIRSR" id="PIRSR611782-1"/>
    </source>
</evidence>
<feature type="active site" description="Charge relay system" evidence="12">
    <location>
        <position position="216"/>
    </location>
</feature>
<proteinExistence type="inferred from homology"/>
<dbReference type="FunFam" id="2.30.42.10:FF:000050">
    <property type="entry name" value="Periplasmic serine endoprotease DegP-like"/>
    <property type="match status" value="1"/>
</dbReference>
<evidence type="ECO:0000256" key="7">
    <source>
        <dbReference type="ARBA" id="ARBA00022737"/>
    </source>
</evidence>
<feature type="binding site" evidence="13">
    <location>
        <position position="140"/>
    </location>
    <ligand>
        <name>substrate</name>
    </ligand>
</feature>
<comment type="caution">
    <text evidence="16">The sequence shown here is derived from an EMBL/GenBank/DDBJ whole genome shotgun (WGS) entry which is preliminary data.</text>
</comment>
<evidence type="ECO:0000313" key="17">
    <source>
        <dbReference type="Proteomes" id="UP000319828"/>
    </source>
</evidence>
<dbReference type="CDD" id="cd10839">
    <property type="entry name" value="cpPDZ1_DegP-like"/>
    <property type="match status" value="1"/>
</dbReference>
<dbReference type="CDD" id="cd23084">
    <property type="entry name" value="cpPDZ2_DegP-like"/>
    <property type="match status" value="1"/>
</dbReference>
<dbReference type="PROSITE" id="PS50106">
    <property type="entry name" value="PDZ"/>
    <property type="match status" value="2"/>
</dbReference>
<dbReference type="InterPro" id="IPR009003">
    <property type="entry name" value="Peptidase_S1_PA"/>
</dbReference>
<dbReference type="InterPro" id="IPR011782">
    <property type="entry name" value="Pept_S1C_Do"/>
</dbReference>
<accession>A0A557PD53</accession>
<dbReference type="SMART" id="SM00228">
    <property type="entry name" value="PDZ"/>
    <property type="match status" value="2"/>
</dbReference>
<dbReference type="AlphaFoldDB" id="A0A557PD53"/>
<evidence type="ECO:0000256" key="3">
    <source>
        <dbReference type="ARBA" id="ARBA00010541"/>
    </source>
</evidence>
<evidence type="ECO:0000256" key="8">
    <source>
        <dbReference type="ARBA" id="ARBA00022801"/>
    </source>
</evidence>
<dbReference type="GO" id="GO:0030313">
    <property type="term" value="C:cell envelope"/>
    <property type="evidence" value="ECO:0007669"/>
    <property type="project" value="UniProtKB-SubCell"/>
</dbReference>
<evidence type="ECO:0000256" key="1">
    <source>
        <dbReference type="ARBA" id="ARBA00001772"/>
    </source>
</evidence>
<feature type="binding site" evidence="13">
    <location>
        <begin position="214"/>
        <end position="216"/>
    </location>
    <ligand>
        <name>substrate</name>
    </ligand>
</feature>
<feature type="binding site" evidence="13">
    <location>
        <begin position="271"/>
        <end position="275"/>
    </location>
    <ligand>
        <name>substrate</name>
    </ligand>
</feature>
<evidence type="ECO:0000256" key="9">
    <source>
        <dbReference type="ARBA" id="ARBA00022825"/>
    </source>
</evidence>
<dbReference type="SUPFAM" id="SSF50156">
    <property type="entry name" value="PDZ domain-like"/>
    <property type="match status" value="2"/>
</dbReference>
<dbReference type="InterPro" id="IPR001940">
    <property type="entry name" value="Peptidase_S1C"/>
</dbReference>
<dbReference type="InterPro" id="IPR036034">
    <property type="entry name" value="PDZ_sf"/>
</dbReference>
<sequence>MKKPLLVLSAISLSLSAILTPVSVSANLPNSVNGQQMPSLAPMLEQVTPAVVSVLVEGKKNASNQSIPEQFRFFFGPDFPAQSLPEREFRGLGSGVIIDAQNGYIVTNYHVINDADKILVALSDGREVKATLIGGDKLSDIAIIKLDKKVSNLVQIKMSDSDQLRVGDFAVAIGNPFGLGQTVTSGIISALGRSGLNIENFENFIQTDAAINTGNSGGALVNLNGELVGINTAILGPSGGNVGIGFAIPSNMVKNLTEQIIEFGGVKRGILGIQGGEITPDLAEAMGYNNSKGAFVSQVLPDSAAEKAGLQAGDVITSINNKNIDTFGELRAKIATIGAGKTVKLGLIRDGKALTKTVTLGEAEQIQASASDIHPGLEGAKFSNTDSSDAISGIKITDIAKGSPAESYQLQQGDIIIGVNRTRVKNLAQMKKVLEQKTNILALNIQRGDRTIYLVVK</sequence>
<keyword evidence="6 14" id="KW-0732">Signal</keyword>
<feature type="signal peptide" evidence="14">
    <location>
        <begin position="1"/>
        <end position="26"/>
    </location>
</feature>
<dbReference type="PANTHER" id="PTHR22939:SF129">
    <property type="entry name" value="SERINE PROTEASE HTRA2, MITOCHONDRIAL"/>
    <property type="match status" value="1"/>
</dbReference>
<dbReference type="OrthoDB" id="9758917at2"/>
<gene>
    <name evidence="16" type="ORF">FOF44_04490</name>
</gene>
<feature type="active site" description="Charge relay system" evidence="12">
    <location>
        <position position="140"/>
    </location>
</feature>
<keyword evidence="10" id="KW-0346">Stress response</keyword>
<dbReference type="EC" id="3.4.21.107" evidence="4"/>
<feature type="binding site" evidence="13">
    <location>
        <position position="110"/>
    </location>
    <ligand>
        <name>substrate</name>
    </ligand>
</feature>
<evidence type="ECO:0000256" key="11">
    <source>
        <dbReference type="ARBA" id="ARBA00032850"/>
    </source>
</evidence>
<dbReference type="EMBL" id="VMKJ01000005">
    <property type="protein sequence ID" value="TVO38595.1"/>
    <property type="molecule type" value="Genomic_DNA"/>
</dbReference>
<dbReference type="Pfam" id="PF13365">
    <property type="entry name" value="Trypsin_2"/>
    <property type="match status" value="1"/>
</dbReference>
<organism evidence="16 17">
    <name type="scientific">Vibrio algivorus</name>
    <dbReference type="NCBI Taxonomy" id="1667024"/>
    <lineage>
        <taxon>Bacteria</taxon>
        <taxon>Pseudomonadati</taxon>
        <taxon>Pseudomonadota</taxon>
        <taxon>Gammaproteobacteria</taxon>
        <taxon>Vibrionales</taxon>
        <taxon>Vibrionaceae</taxon>
        <taxon>Vibrio</taxon>
    </lineage>
</organism>
<feature type="domain" description="PDZ" evidence="15">
    <location>
        <begin position="357"/>
        <end position="449"/>
    </location>
</feature>
<dbReference type="InterPro" id="IPR001478">
    <property type="entry name" value="PDZ"/>
</dbReference>
<dbReference type="PRINTS" id="PR00834">
    <property type="entry name" value="PROTEASES2C"/>
</dbReference>
<evidence type="ECO:0000259" key="15">
    <source>
        <dbReference type="PROSITE" id="PS50106"/>
    </source>
</evidence>
<dbReference type="RefSeq" id="WP_144387590.1">
    <property type="nucleotide sequence ID" value="NZ_CANNCB010000002.1"/>
</dbReference>
<dbReference type="Pfam" id="PF00595">
    <property type="entry name" value="PDZ"/>
    <property type="match status" value="2"/>
</dbReference>
<feature type="binding site" evidence="13">
    <location>
        <position position="57"/>
    </location>
    <ligand>
        <name>substrate</name>
    </ligand>
</feature>
<evidence type="ECO:0000256" key="5">
    <source>
        <dbReference type="ARBA" id="ARBA00022670"/>
    </source>
</evidence>
<dbReference type="Proteomes" id="UP000319828">
    <property type="component" value="Unassembled WGS sequence"/>
</dbReference>
<dbReference type="GO" id="GO:0004252">
    <property type="term" value="F:serine-type endopeptidase activity"/>
    <property type="evidence" value="ECO:0007669"/>
    <property type="project" value="InterPro"/>
</dbReference>
<dbReference type="SUPFAM" id="SSF50494">
    <property type="entry name" value="Trypsin-like serine proteases"/>
    <property type="match status" value="1"/>
</dbReference>
<keyword evidence="5" id="KW-0645">Protease</keyword>
<evidence type="ECO:0000256" key="13">
    <source>
        <dbReference type="PIRSR" id="PIRSR611782-2"/>
    </source>
</evidence>
<feature type="active site" description="Charge relay system" evidence="12">
    <location>
        <position position="110"/>
    </location>
</feature>
<dbReference type="PANTHER" id="PTHR22939">
    <property type="entry name" value="SERINE PROTEASE FAMILY S1C HTRA-RELATED"/>
    <property type="match status" value="1"/>
</dbReference>
<keyword evidence="7" id="KW-0677">Repeat</keyword>
<keyword evidence="9" id="KW-0720">Serine protease</keyword>
<evidence type="ECO:0000256" key="14">
    <source>
        <dbReference type="SAM" id="SignalP"/>
    </source>
</evidence>
<keyword evidence="8" id="KW-0378">Hydrolase</keyword>
<evidence type="ECO:0000256" key="10">
    <source>
        <dbReference type="ARBA" id="ARBA00023016"/>
    </source>
</evidence>
<dbReference type="FunFam" id="2.30.42.10:FF:000037">
    <property type="entry name" value="Periplasmic serine endoprotease DegP-like"/>
    <property type="match status" value="1"/>
</dbReference>
<comment type="similarity">
    <text evidence="3">Belongs to the peptidase S1C family.</text>
</comment>
<evidence type="ECO:0000256" key="4">
    <source>
        <dbReference type="ARBA" id="ARBA00013035"/>
    </source>
</evidence>
<dbReference type="FunFam" id="2.40.10.120:FF:000001">
    <property type="entry name" value="Periplasmic serine endoprotease DegP-like"/>
    <property type="match status" value="1"/>
</dbReference>
<comment type="subcellular location">
    <subcellularLocation>
        <location evidence="2">Cell envelope</location>
    </subcellularLocation>
</comment>
<feature type="chain" id="PRO_5038895779" description="peptidase Do" evidence="14">
    <location>
        <begin position="27"/>
        <end position="457"/>
    </location>
</feature>
<dbReference type="GO" id="GO:0051603">
    <property type="term" value="P:proteolysis involved in protein catabolic process"/>
    <property type="evidence" value="ECO:0007669"/>
    <property type="project" value="UniProtKB-ARBA"/>
</dbReference>
<dbReference type="FunFam" id="2.40.10.10:FF:000001">
    <property type="entry name" value="Periplasmic serine protease DegS"/>
    <property type="match status" value="1"/>
</dbReference>
<name>A0A557PD53_9VIBR</name>
<comment type="catalytic activity">
    <reaction evidence="1">
        <text>Acts on substrates that are at least partially unfolded. The cleavage site P1 residue is normally between a pair of hydrophobic residues, such as Val-|-Val.</text>
        <dbReference type="EC" id="3.4.21.107"/>
    </reaction>
</comment>
<evidence type="ECO:0000256" key="2">
    <source>
        <dbReference type="ARBA" id="ARBA00004196"/>
    </source>
</evidence>
<dbReference type="NCBIfam" id="TIGR02037">
    <property type="entry name" value="degP_htrA_DO"/>
    <property type="match status" value="1"/>
</dbReference>
<reference evidence="16 17" key="1">
    <citation type="submission" date="2019-07" db="EMBL/GenBank/DDBJ databases">
        <title>The draft genome sequence of Vibrio algivorus M1486.</title>
        <authorList>
            <person name="Meng X."/>
        </authorList>
    </citation>
    <scope>NUCLEOTIDE SEQUENCE [LARGE SCALE GENOMIC DNA]</scope>
    <source>
        <strain evidence="16 17">M1486</strain>
    </source>
</reference>